<protein>
    <submittedName>
        <fullName evidence="2">Uncharacterized protein</fullName>
    </submittedName>
</protein>
<dbReference type="AlphaFoldDB" id="A0AA36MMF7"/>
<keyword evidence="3" id="KW-1185">Reference proteome</keyword>
<feature type="region of interest" description="Disordered" evidence="1">
    <location>
        <begin position="265"/>
        <end position="286"/>
    </location>
</feature>
<dbReference type="EMBL" id="CAUJNA010000196">
    <property type="protein sequence ID" value="CAJ1373455.1"/>
    <property type="molecule type" value="Genomic_DNA"/>
</dbReference>
<evidence type="ECO:0000313" key="3">
    <source>
        <dbReference type="Proteomes" id="UP001178507"/>
    </source>
</evidence>
<reference evidence="2" key="1">
    <citation type="submission" date="2023-08" db="EMBL/GenBank/DDBJ databases">
        <authorList>
            <person name="Chen Y."/>
            <person name="Shah S."/>
            <person name="Dougan E. K."/>
            <person name="Thang M."/>
            <person name="Chan C."/>
        </authorList>
    </citation>
    <scope>NUCLEOTIDE SEQUENCE</scope>
</reference>
<sequence>MKAVEDFRRRLAPLGESPAQAWFRHCDLDRRGLGFPTFCQRLAALDLGPMDLAELWSQVAGPDGNATVLEVDPPRAEELRRIGEWCKQQGGILETFLRLGPACGSVSRAQLAASLGRLGFEGQVPWALLDPWGRGSICAQDFFTLETDPRERRKLDKQWEQALGKKTAGDLAQSAARKERSAEQNATQLLYSLAKQSTWLGGKHWKSGSMPELLPEEAELLKAPKARKPVARLEIKRVVRPKLEVDREPPVPEKHQKQTRVLYEQRSSCVQEPMAPHWNQKPRRRTKLHLGQDQRLFEHYERTLQNPASSANLPRG</sequence>
<proteinExistence type="predicted"/>
<dbReference type="Proteomes" id="UP001178507">
    <property type="component" value="Unassembled WGS sequence"/>
</dbReference>
<name>A0AA36MMF7_9DINO</name>
<gene>
    <name evidence="2" type="ORF">EVOR1521_LOCUS3262</name>
</gene>
<accession>A0AA36MMF7</accession>
<comment type="caution">
    <text evidence="2">The sequence shown here is derived from an EMBL/GenBank/DDBJ whole genome shotgun (WGS) entry which is preliminary data.</text>
</comment>
<evidence type="ECO:0000313" key="2">
    <source>
        <dbReference type="EMBL" id="CAJ1373455.1"/>
    </source>
</evidence>
<evidence type="ECO:0000256" key="1">
    <source>
        <dbReference type="SAM" id="MobiDB-lite"/>
    </source>
</evidence>
<organism evidence="2 3">
    <name type="scientific">Effrenium voratum</name>
    <dbReference type="NCBI Taxonomy" id="2562239"/>
    <lineage>
        <taxon>Eukaryota</taxon>
        <taxon>Sar</taxon>
        <taxon>Alveolata</taxon>
        <taxon>Dinophyceae</taxon>
        <taxon>Suessiales</taxon>
        <taxon>Symbiodiniaceae</taxon>
        <taxon>Effrenium</taxon>
    </lineage>
</organism>